<dbReference type="Gramene" id="PHT72649">
    <property type="protein sequence ID" value="PHT72649"/>
    <property type="gene ID" value="T459_23434"/>
</dbReference>
<proteinExistence type="predicted"/>
<keyword evidence="2" id="KW-1185">Reference proteome</keyword>
<protein>
    <submittedName>
        <fullName evidence="1">Uncharacterized protein</fullName>
    </submittedName>
</protein>
<dbReference type="EMBL" id="AYRZ02000009">
    <property type="protein sequence ID" value="PHT72649.1"/>
    <property type="molecule type" value="Genomic_DNA"/>
</dbReference>
<evidence type="ECO:0000313" key="2">
    <source>
        <dbReference type="Proteomes" id="UP000222542"/>
    </source>
</evidence>
<sequence>MGSKTFVAAHAKIGEKESKGVESDRIEFYKHTHYMSVKEWSFKEAKTHYNNMNDLKTLYTSGEYSMTIDEILDVVLSKKSGYIKRLGYGPKPNTTRATQRQS</sequence>
<dbReference type="AlphaFoldDB" id="A0A2G2YSD2"/>
<reference evidence="1 2" key="2">
    <citation type="journal article" date="2017" name="Genome Biol.">
        <title>New reference genome sequences of hot pepper reveal the massive evolution of plant disease-resistance genes by retroduplication.</title>
        <authorList>
            <person name="Kim S."/>
            <person name="Park J."/>
            <person name="Yeom S.I."/>
            <person name="Kim Y.M."/>
            <person name="Seo E."/>
            <person name="Kim K.T."/>
            <person name="Kim M.S."/>
            <person name="Lee J.M."/>
            <person name="Cheong K."/>
            <person name="Shin H.S."/>
            <person name="Kim S.B."/>
            <person name="Han K."/>
            <person name="Lee J."/>
            <person name="Park M."/>
            <person name="Lee H.A."/>
            <person name="Lee H.Y."/>
            <person name="Lee Y."/>
            <person name="Oh S."/>
            <person name="Lee J.H."/>
            <person name="Choi E."/>
            <person name="Choi E."/>
            <person name="Lee S.E."/>
            <person name="Jeon J."/>
            <person name="Kim H."/>
            <person name="Choi G."/>
            <person name="Song H."/>
            <person name="Lee J."/>
            <person name="Lee S.C."/>
            <person name="Kwon J.K."/>
            <person name="Lee H.Y."/>
            <person name="Koo N."/>
            <person name="Hong Y."/>
            <person name="Kim R.W."/>
            <person name="Kang W.H."/>
            <person name="Huh J.H."/>
            <person name="Kang B.C."/>
            <person name="Yang T.J."/>
            <person name="Lee Y.H."/>
            <person name="Bennetzen J.L."/>
            <person name="Choi D."/>
        </authorList>
    </citation>
    <scope>NUCLEOTIDE SEQUENCE [LARGE SCALE GENOMIC DNA]</scope>
    <source>
        <strain evidence="2">cv. CM334</strain>
    </source>
</reference>
<organism evidence="1 2">
    <name type="scientific">Capsicum annuum</name>
    <name type="common">Capsicum pepper</name>
    <dbReference type="NCBI Taxonomy" id="4072"/>
    <lineage>
        <taxon>Eukaryota</taxon>
        <taxon>Viridiplantae</taxon>
        <taxon>Streptophyta</taxon>
        <taxon>Embryophyta</taxon>
        <taxon>Tracheophyta</taxon>
        <taxon>Spermatophyta</taxon>
        <taxon>Magnoliopsida</taxon>
        <taxon>eudicotyledons</taxon>
        <taxon>Gunneridae</taxon>
        <taxon>Pentapetalae</taxon>
        <taxon>asterids</taxon>
        <taxon>lamiids</taxon>
        <taxon>Solanales</taxon>
        <taxon>Solanaceae</taxon>
        <taxon>Solanoideae</taxon>
        <taxon>Capsiceae</taxon>
        <taxon>Capsicum</taxon>
    </lineage>
</organism>
<accession>A0A2G2YSD2</accession>
<reference evidence="1 2" key="1">
    <citation type="journal article" date="2014" name="Nat. Genet.">
        <title>Genome sequence of the hot pepper provides insights into the evolution of pungency in Capsicum species.</title>
        <authorList>
            <person name="Kim S."/>
            <person name="Park M."/>
            <person name="Yeom S.I."/>
            <person name="Kim Y.M."/>
            <person name="Lee J.M."/>
            <person name="Lee H.A."/>
            <person name="Seo E."/>
            <person name="Choi J."/>
            <person name="Cheong K."/>
            <person name="Kim K.T."/>
            <person name="Jung K."/>
            <person name="Lee G.W."/>
            <person name="Oh S.K."/>
            <person name="Bae C."/>
            <person name="Kim S.B."/>
            <person name="Lee H.Y."/>
            <person name="Kim S.Y."/>
            <person name="Kim M.S."/>
            <person name="Kang B.C."/>
            <person name="Jo Y.D."/>
            <person name="Yang H.B."/>
            <person name="Jeong H.J."/>
            <person name="Kang W.H."/>
            <person name="Kwon J.K."/>
            <person name="Shin C."/>
            <person name="Lim J.Y."/>
            <person name="Park J.H."/>
            <person name="Huh J.H."/>
            <person name="Kim J.S."/>
            <person name="Kim B.D."/>
            <person name="Cohen O."/>
            <person name="Paran I."/>
            <person name="Suh M.C."/>
            <person name="Lee S.B."/>
            <person name="Kim Y.K."/>
            <person name="Shin Y."/>
            <person name="Noh S.J."/>
            <person name="Park J."/>
            <person name="Seo Y.S."/>
            <person name="Kwon S.Y."/>
            <person name="Kim H.A."/>
            <person name="Park J.M."/>
            <person name="Kim H.J."/>
            <person name="Choi S.B."/>
            <person name="Bosland P.W."/>
            <person name="Reeves G."/>
            <person name="Jo S.H."/>
            <person name="Lee B.W."/>
            <person name="Cho H.T."/>
            <person name="Choi H.S."/>
            <person name="Lee M.S."/>
            <person name="Yu Y."/>
            <person name="Do Choi Y."/>
            <person name="Park B.S."/>
            <person name="van Deynze A."/>
            <person name="Ashrafi H."/>
            <person name="Hill T."/>
            <person name="Kim W.T."/>
            <person name="Pai H.S."/>
            <person name="Ahn H.K."/>
            <person name="Yeam I."/>
            <person name="Giovannoni J.J."/>
            <person name="Rose J.K."/>
            <person name="Sorensen I."/>
            <person name="Lee S.J."/>
            <person name="Kim R.W."/>
            <person name="Choi I.Y."/>
            <person name="Choi B.S."/>
            <person name="Lim J.S."/>
            <person name="Lee Y.H."/>
            <person name="Choi D."/>
        </authorList>
    </citation>
    <scope>NUCLEOTIDE SEQUENCE [LARGE SCALE GENOMIC DNA]</scope>
    <source>
        <strain evidence="2">cv. CM334</strain>
    </source>
</reference>
<name>A0A2G2YSD2_CAPAN</name>
<evidence type="ECO:0000313" key="1">
    <source>
        <dbReference type="EMBL" id="PHT72649.1"/>
    </source>
</evidence>
<comment type="caution">
    <text evidence="1">The sequence shown here is derived from an EMBL/GenBank/DDBJ whole genome shotgun (WGS) entry which is preliminary data.</text>
</comment>
<gene>
    <name evidence="1" type="ORF">T459_23434</name>
</gene>
<dbReference type="Proteomes" id="UP000222542">
    <property type="component" value="Unassembled WGS sequence"/>
</dbReference>